<sequence length="349" mass="38134">MTGESAPPSAAPVASRLDQGQSKPKFLSQTPLPVLQGLPLYALIDPFLGEPHLLAGASTSATDLDDLQAARRSAWKRAVWVARDPSPRVEADRMPYVVQLEGADDPLVELLVQGAAMEAQQASETSIGKLGIGALIETPLDGQRLMQRIEQMTTVMVRGRPRYLRLADPRVFELLVHLLSARHLAEWLGPVGRWHLRLRNGTWGCCLGLADDAFLSTEAELYGRRQRVEELLTKPARLLLSVEQEARLLDGEAVSLTLAVLQRELADVPDHAHEAAWTACEQAAAVGLTDLNDRVSYAWRAALGRPVNGTTRGREAIDAAKRNPGSLEERLWELDADSQQGTSSDDARA</sequence>
<dbReference type="OrthoDB" id="8859301at2"/>
<feature type="region of interest" description="Disordered" evidence="1">
    <location>
        <begin position="328"/>
        <end position="349"/>
    </location>
</feature>
<feature type="compositionally biased region" description="Polar residues" evidence="1">
    <location>
        <begin position="337"/>
        <end position="349"/>
    </location>
</feature>
<dbReference type="KEGG" id="pbh:AAW51_3637"/>
<dbReference type="AlphaFoldDB" id="A0A0G3BQS5"/>
<evidence type="ECO:0000313" key="4">
    <source>
        <dbReference type="Proteomes" id="UP000035352"/>
    </source>
</evidence>
<gene>
    <name evidence="3" type="ORF">AAW51_3637</name>
</gene>
<evidence type="ECO:0000256" key="1">
    <source>
        <dbReference type="SAM" id="MobiDB-lite"/>
    </source>
</evidence>
<keyword evidence="4" id="KW-1185">Reference proteome</keyword>
<dbReference type="RefSeq" id="WP_047195720.1">
    <property type="nucleotide sequence ID" value="NZ_CP011371.1"/>
</dbReference>
<accession>A0A0G3BQS5</accession>
<dbReference type="Pfam" id="PF13503">
    <property type="entry name" value="DUF4123"/>
    <property type="match status" value="1"/>
</dbReference>
<dbReference type="EMBL" id="CP011371">
    <property type="protein sequence ID" value="AKJ30328.1"/>
    <property type="molecule type" value="Genomic_DNA"/>
</dbReference>
<reference evidence="3 4" key="1">
    <citation type="submission" date="2015-05" db="EMBL/GenBank/DDBJ databases">
        <authorList>
            <person name="Tang B."/>
            <person name="Yu Y."/>
        </authorList>
    </citation>
    <scope>NUCLEOTIDE SEQUENCE [LARGE SCALE GENOMIC DNA]</scope>
    <source>
        <strain evidence="3 4">DSM 7029</strain>
    </source>
</reference>
<dbReference type="InterPro" id="IPR025391">
    <property type="entry name" value="DUF4123"/>
</dbReference>
<proteinExistence type="predicted"/>
<feature type="domain" description="DUF4123" evidence="2">
    <location>
        <begin position="75"/>
        <end position="185"/>
    </location>
</feature>
<evidence type="ECO:0000313" key="3">
    <source>
        <dbReference type="EMBL" id="AKJ30328.1"/>
    </source>
</evidence>
<name>A0A0G3BQS5_9BURK</name>
<feature type="compositionally biased region" description="Low complexity" evidence="1">
    <location>
        <begin position="1"/>
        <end position="15"/>
    </location>
</feature>
<feature type="region of interest" description="Disordered" evidence="1">
    <location>
        <begin position="1"/>
        <end position="25"/>
    </location>
</feature>
<dbReference type="STRING" id="413882.AAW51_3637"/>
<dbReference type="Proteomes" id="UP000035352">
    <property type="component" value="Chromosome"/>
</dbReference>
<evidence type="ECO:0000259" key="2">
    <source>
        <dbReference type="Pfam" id="PF13503"/>
    </source>
</evidence>
<protein>
    <recommendedName>
        <fullName evidence="2">DUF4123 domain-containing protein</fullName>
    </recommendedName>
</protein>
<organism evidence="3 4">
    <name type="scientific">Caldimonas brevitalea</name>
    <dbReference type="NCBI Taxonomy" id="413882"/>
    <lineage>
        <taxon>Bacteria</taxon>
        <taxon>Pseudomonadati</taxon>
        <taxon>Pseudomonadota</taxon>
        <taxon>Betaproteobacteria</taxon>
        <taxon>Burkholderiales</taxon>
        <taxon>Sphaerotilaceae</taxon>
        <taxon>Caldimonas</taxon>
    </lineage>
</organism>